<dbReference type="RefSeq" id="XP_067491695.1">
    <property type="nucleotide sequence ID" value="XM_067633537.1"/>
</dbReference>
<dbReference type="Pfam" id="PF00651">
    <property type="entry name" value="BTB"/>
    <property type="match status" value="1"/>
</dbReference>
<dbReference type="AlphaFoldDB" id="A0A437A4N1"/>
<accession>A0A437A4N1</accession>
<name>A0A437A4N1_ARTFL</name>
<dbReference type="STRING" id="97331.A0A437A4N1"/>
<dbReference type="SUPFAM" id="SSF54695">
    <property type="entry name" value="POZ domain"/>
    <property type="match status" value="1"/>
</dbReference>
<dbReference type="GeneID" id="93586752"/>
<protein>
    <recommendedName>
        <fullName evidence="2">BTB domain-containing protein</fullName>
    </recommendedName>
</protein>
<dbReference type="VEuPathDB" id="FungiDB:DFL_004441"/>
<comment type="caution">
    <text evidence="3">The sequence shown here is derived from an EMBL/GenBank/DDBJ whole genome shotgun (WGS) entry which is preliminary data.</text>
</comment>
<dbReference type="OrthoDB" id="6359816at2759"/>
<dbReference type="PROSITE" id="PS50097">
    <property type="entry name" value="BTB"/>
    <property type="match status" value="1"/>
</dbReference>
<feature type="region of interest" description="Disordered" evidence="1">
    <location>
        <begin position="101"/>
        <end position="124"/>
    </location>
</feature>
<dbReference type="PANTHER" id="PTHR47843:SF5">
    <property type="entry name" value="BTB_POZ DOMAIN PROTEIN"/>
    <property type="match status" value="1"/>
</dbReference>
<dbReference type="EMBL" id="SAEB01000006">
    <property type="protein sequence ID" value="RVD86151.1"/>
    <property type="molecule type" value="Genomic_DNA"/>
</dbReference>
<dbReference type="InterPro" id="IPR000210">
    <property type="entry name" value="BTB/POZ_dom"/>
</dbReference>
<evidence type="ECO:0000313" key="4">
    <source>
        <dbReference type="Proteomes" id="UP000283090"/>
    </source>
</evidence>
<evidence type="ECO:0000256" key="1">
    <source>
        <dbReference type="SAM" id="MobiDB-lite"/>
    </source>
</evidence>
<reference evidence="3 4" key="1">
    <citation type="submission" date="2019-01" db="EMBL/GenBank/DDBJ databases">
        <title>Intercellular communication is required for trap formation in the nematode-trapping fungus Duddingtonia flagrans.</title>
        <authorList>
            <person name="Youssar L."/>
            <person name="Wernet V."/>
            <person name="Hensel N."/>
            <person name="Hildebrandt H.-G."/>
            <person name="Fischer R."/>
        </authorList>
    </citation>
    <scope>NUCLEOTIDE SEQUENCE [LARGE SCALE GENOMIC DNA]</scope>
    <source>
        <strain evidence="3 4">CBS H-5679</strain>
    </source>
</reference>
<evidence type="ECO:0000259" key="2">
    <source>
        <dbReference type="PROSITE" id="PS50097"/>
    </source>
</evidence>
<dbReference type="Proteomes" id="UP000283090">
    <property type="component" value="Unassembled WGS sequence"/>
</dbReference>
<proteinExistence type="predicted"/>
<dbReference type="Gene3D" id="3.30.710.10">
    <property type="entry name" value="Potassium Channel Kv1.1, Chain A"/>
    <property type="match status" value="1"/>
</dbReference>
<feature type="compositionally biased region" description="Acidic residues" evidence="1">
    <location>
        <begin position="104"/>
        <end position="113"/>
    </location>
</feature>
<dbReference type="InterPro" id="IPR011333">
    <property type="entry name" value="SKP1/BTB/POZ_sf"/>
</dbReference>
<keyword evidence="4" id="KW-1185">Reference proteome</keyword>
<gene>
    <name evidence="3" type="ORF">DFL_004441</name>
</gene>
<dbReference type="PANTHER" id="PTHR47843">
    <property type="entry name" value="BTB DOMAIN-CONTAINING PROTEIN-RELATED"/>
    <property type="match status" value="1"/>
</dbReference>
<sequence>MEQLLESGKYSDFTIICGAKEWKVHRAIICPQSEYFTILCDSNFKESKDAELDLSAEPPLDVENMLKFLYTGSYTFLQAEAKQPNIDLDSVTAGLQASSLATNEDGDENEENQADTGPEPPITQVEVPSSPEILRLQHHIVMYAIGDRYIIEKLKTQAAKYFIDGLPNKWTYDNWCLMESVDEKTAPTDQTLRTPIMELWLNDGIKLFESQEFRDKVAQFPTMELEFLRKHATNMSCEISALNTKLALQASDMNAQSLLIRNLSSKRNSVKGSIEVTFSGAIWNNKEQPMNIKLHI</sequence>
<organism evidence="3 4">
    <name type="scientific">Arthrobotrys flagrans</name>
    <name type="common">Nematode-trapping fungus</name>
    <name type="synonym">Trichothecium flagrans</name>
    <dbReference type="NCBI Taxonomy" id="97331"/>
    <lineage>
        <taxon>Eukaryota</taxon>
        <taxon>Fungi</taxon>
        <taxon>Dikarya</taxon>
        <taxon>Ascomycota</taxon>
        <taxon>Pezizomycotina</taxon>
        <taxon>Orbiliomycetes</taxon>
        <taxon>Orbiliales</taxon>
        <taxon>Orbiliaceae</taxon>
        <taxon>Arthrobotrys</taxon>
    </lineage>
</organism>
<feature type="domain" description="BTB" evidence="2">
    <location>
        <begin position="11"/>
        <end position="78"/>
    </location>
</feature>
<evidence type="ECO:0000313" key="3">
    <source>
        <dbReference type="EMBL" id="RVD86151.1"/>
    </source>
</evidence>
<dbReference type="CDD" id="cd18186">
    <property type="entry name" value="BTB_POZ_ZBTB_KLHL-like"/>
    <property type="match status" value="1"/>
</dbReference>